<dbReference type="RefSeq" id="WP_069153182.1">
    <property type="nucleotide sequence ID" value="NZ_MCGH01000002.1"/>
</dbReference>
<evidence type="ECO:0000313" key="2">
    <source>
        <dbReference type="EMBL" id="ODM07565.1"/>
    </source>
</evidence>
<dbReference type="AlphaFoldDB" id="A0A1E3AFP4"/>
<evidence type="ECO:0000313" key="3">
    <source>
        <dbReference type="Proteomes" id="UP000094067"/>
    </source>
</evidence>
<organism evidence="2 3">
    <name type="scientific">Eisenbergiella tayi</name>
    <dbReference type="NCBI Taxonomy" id="1432052"/>
    <lineage>
        <taxon>Bacteria</taxon>
        <taxon>Bacillati</taxon>
        <taxon>Bacillota</taxon>
        <taxon>Clostridia</taxon>
        <taxon>Lachnospirales</taxon>
        <taxon>Lachnospiraceae</taxon>
        <taxon>Eisenbergiella</taxon>
    </lineage>
</organism>
<proteinExistence type="predicted"/>
<dbReference type="InterPro" id="IPR025357">
    <property type="entry name" value="DUF4261"/>
</dbReference>
<dbReference type="EMBL" id="MCGH01000002">
    <property type="protein sequence ID" value="ODM07565.1"/>
    <property type="molecule type" value="Genomic_DNA"/>
</dbReference>
<feature type="domain" description="DUF4261" evidence="1">
    <location>
        <begin position="205"/>
        <end position="280"/>
    </location>
</feature>
<sequence>MENNKNAFVDKWSSVYFFIPLFEKPIVMPTAEEFCSKLSEKFGRVTELSEEQKMPEDPAGLKSFVLWDHLVHYSKENQDLPSQLMIYGADEFDSKQFDEYVKAQFWACPDKDGFLEKCRYSMMASNMLAAGLPAMEQYGILASYADAILELFPECIGIYWPHSQNLVPRETYLKPSWNREELHFLDGGLNVRFFTISGTDELLFDTLGLTPIGLPDLQFHCRNLEPNEVVIFLRNLAAYLFEYGDIIEDGNTVEGIHHEKWVCRREDAMAAPMRVVLDVNPGEYAAGNR</sequence>
<dbReference type="PATRIC" id="fig|1432052.4.peg.3846"/>
<dbReference type="Pfam" id="PF14080">
    <property type="entry name" value="DUF4261"/>
    <property type="match status" value="1"/>
</dbReference>
<gene>
    <name evidence="2" type="ORF">BEI61_03455</name>
</gene>
<evidence type="ECO:0000259" key="1">
    <source>
        <dbReference type="Pfam" id="PF14080"/>
    </source>
</evidence>
<reference evidence="2 3" key="1">
    <citation type="submission" date="2016-07" db="EMBL/GenBank/DDBJ databases">
        <title>Characterization of isolates of Eisenbergiella tayi derived from blood cultures, using whole genome sequencing.</title>
        <authorList>
            <person name="Burdz T."/>
            <person name="Wiebe D."/>
            <person name="Huynh C."/>
            <person name="Bernard K."/>
        </authorList>
    </citation>
    <scope>NUCLEOTIDE SEQUENCE [LARGE SCALE GENOMIC DNA]</scope>
    <source>
        <strain evidence="2 3">NML 110608</strain>
    </source>
</reference>
<comment type="caution">
    <text evidence="2">The sequence shown here is derived from an EMBL/GenBank/DDBJ whole genome shotgun (WGS) entry which is preliminary data.</text>
</comment>
<name>A0A1E3AFP4_9FIRM</name>
<dbReference type="Proteomes" id="UP000094067">
    <property type="component" value="Unassembled WGS sequence"/>
</dbReference>
<accession>A0A1E3AFP4</accession>
<protein>
    <recommendedName>
        <fullName evidence="1">DUF4261 domain-containing protein</fullName>
    </recommendedName>
</protein>